<organism evidence="2 3">
    <name type="scientific">Octodon degus</name>
    <name type="common">Degu</name>
    <name type="synonym">Sciurus degus</name>
    <dbReference type="NCBI Taxonomy" id="10160"/>
    <lineage>
        <taxon>Eukaryota</taxon>
        <taxon>Metazoa</taxon>
        <taxon>Chordata</taxon>
        <taxon>Craniata</taxon>
        <taxon>Vertebrata</taxon>
        <taxon>Euteleostomi</taxon>
        <taxon>Mammalia</taxon>
        <taxon>Eutheria</taxon>
        <taxon>Euarchontoglires</taxon>
        <taxon>Glires</taxon>
        <taxon>Rodentia</taxon>
        <taxon>Hystricomorpha</taxon>
        <taxon>Octodontidae</taxon>
        <taxon>Octodon</taxon>
    </lineage>
</organism>
<keyword evidence="2" id="KW-1185">Reference proteome</keyword>
<dbReference type="GeneID" id="111814153"/>
<feature type="compositionally biased region" description="Basic residues" evidence="1">
    <location>
        <begin position="90"/>
        <end position="102"/>
    </location>
</feature>
<feature type="compositionally biased region" description="Low complexity" evidence="1">
    <location>
        <begin position="115"/>
        <end position="150"/>
    </location>
</feature>
<evidence type="ECO:0000313" key="3">
    <source>
        <dbReference type="RefSeq" id="XP_023562681.1"/>
    </source>
</evidence>
<sequence>MRLAAETRPRPGSPSPARTRSPGRRDPRGASRTLTWRTRLVATEAEVRLVAAAPGTTEKPRTSSPRAWFPGSWAPWWWPWPGRFPASSPTRRRNCASKRTPSRAKSTWKTARAPAGSRRCSRRSWSGRARRGPPGTQLPPASVSPAATPARCGRGSPEGALPVQTGTAKPTPAAPRPPPGPPVLQAVRAPPARPRSTLGDPSGCSRVLPFCTSSPVRIIFQRSI</sequence>
<dbReference type="RefSeq" id="XP_023562681.1">
    <property type="nucleotide sequence ID" value="XM_023706913.1"/>
</dbReference>
<feature type="region of interest" description="Disordered" evidence="1">
    <location>
        <begin position="83"/>
        <end position="206"/>
    </location>
</feature>
<evidence type="ECO:0000313" key="2">
    <source>
        <dbReference type="Proteomes" id="UP000515203"/>
    </source>
</evidence>
<evidence type="ECO:0000256" key="1">
    <source>
        <dbReference type="SAM" id="MobiDB-lite"/>
    </source>
</evidence>
<name>A0A6P6DRS0_OCTDE</name>
<protein>
    <submittedName>
        <fullName evidence="3">Uncharacterized protein DKFZp434B061-like isoform X1</fullName>
    </submittedName>
</protein>
<dbReference type="InParanoid" id="A0A6P6DRS0"/>
<reference evidence="3" key="1">
    <citation type="submission" date="2025-08" db="UniProtKB">
        <authorList>
            <consortium name="RefSeq"/>
        </authorList>
    </citation>
    <scope>IDENTIFICATION</scope>
</reference>
<dbReference type="Proteomes" id="UP000515203">
    <property type="component" value="Unplaced"/>
</dbReference>
<accession>A0A6P6DRS0</accession>
<feature type="region of interest" description="Disordered" evidence="1">
    <location>
        <begin position="1"/>
        <end position="34"/>
    </location>
</feature>
<proteinExistence type="predicted"/>
<feature type="compositionally biased region" description="Pro residues" evidence="1">
    <location>
        <begin position="172"/>
        <end position="182"/>
    </location>
</feature>
<dbReference type="AlphaFoldDB" id="A0A6P6DRS0"/>
<gene>
    <name evidence="3" type="primary">LOC111814153</name>
</gene>